<dbReference type="EMBL" id="CM046131">
    <property type="protein sequence ID" value="KAI8430653.1"/>
    <property type="molecule type" value="Genomic_DNA"/>
</dbReference>
<evidence type="ECO:0000313" key="2">
    <source>
        <dbReference type="Proteomes" id="UP001064048"/>
    </source>
</evidence>
<organism evidence="1 2">
    <name type="scientific">Choristoneura fumiferana</name>
    <name type="common">Spruce budworm moth</name>
    <name type="synonym">Archips fumiferana</name>
    <dbReference type="NCBI Taxonomy" id="7141"/>
    <lineage>
        <taxon>Eukaryota</taxon>
        <taxon>Metazoa</taxon>
        <taxon>Ecdysozoa</taxon>
        <taxon>Arthropoda</taxon>
        <taxon>Hexapoda</taxon>
        <taxon>Insecta</taxon>
        <taxon>Pterygota</taxon>
        <taxon>Neoptera</taxon>
        <taxon>Endopterygota</taxon>
        <taxon>Lepidoptera</taxon>
        <taxon>Glossata</taxon>
        <taxon>Ditrysia</taxon>
        <taxon>Tortricoidea</taxon>
        <taxon>Tortricidae</taxon>
        <taxon>Tortricinae</taxon>
        <taxon>Choristoneura</taxon>
    </lineage>
</organism>
<keyword evidence="2" id="KW-1185">Reference proteome</keyword>
<proteinExistence type="predicted"/>
<comment type="caution">
    <text evidence="1">The sequence shown here is derived from an EMBL/GenBank/DDBJ whole genome shotgun (WGS) entry which is preliminary data.</text>
</comment>
<dbReference type="Proteomes" id="UP001064048">
    <property type="component" value="Chromosome Z"/>
</dbReference>
<evidence type="ECO:0000313" key="1">
    <source>
        <dbReference type="EMBL" id="KAI8430653.1"/>
    </source>
</evidence>
<protein>
    <submittedName>
        <fullName evidence="1">Uncharacterized protein</fullName>
    </submittedName>
</protein>
<accession>A0ACC0K2N0</accession>
<name>A0ACC0K2N0_CHOFU</name>
<reference evidence="1 2" key="1">
    <citation type="journal article" date="2022" name="Genome Biol. Evol.">
        <title>The Spruce Budworm Genome: Reconstructing the Evolutionary History of Antifreeze Proteins.</title>
        <authorList>
            <person name="Beliveau C."/>
            <person name="Gagne P."/>
            <person name="Picq S."/>
            <person name="Vernygora O."/>
            <person name="Keeling C.I."/>
            <person name="Pinkney K."/>
            <person name="Doucet D."/>
            <person name="Wen F."/>
            <person name="Johnston J.S."/>
            <person name="Maaroufi H."/>
            <person name="Boyle B."/>
            <person name="Laroche J."/>
            <person name="Dewar K."/>
            <person name="Juretic N."/>
            <person name="Blackburn G."/>
            <person name="Nisole A."/>
            <person name="Brunet B."/>
            <person name="Brandao M."/>
            <person name="Lumley L."/>
            <person name="Duan J."/>
            <person name="Quan G."/>
            <person name="Lucarotti C.J."/>
            <person name="Roe A.D."/>
            <person name="Sperling F.A.H."/>
            <person name="Levesque R.C."/>
            <person name="Cusson M."/>
        </authorList>
    </citation>
    <scope>NUCLEOTIDE SEQUENCE [LARGE SCALE GENOMIC DNA]</scope>
    <source>
        <strain evidence="1">Glfc:IPQL:Cfum</strain>
    </source>
</reference>
<sequence>MKIFVLWKAARRAPCAVGGARALFPCSRPDAHARARMKTEEQTTEEAARRPPATRRQEKPPFSYIALIVMAIRHSPNKRLTLSEIYAFLQQQFPFFRSSYQGWKNSVRHNLSLNECFVKLPKGLGRPGKGHYWTIDPSSEFMFEEGSFRRRPRGFRRKCQALKPQFGSGGYLCGGGVAALPPPQQAGYELAGGSAAAGNAGAIDYGACAYSHTSASSQQLPYGSEYCTYGSMGEREWPLPYGGVDAGYRPSSSPPPHHDLPDLIPNYQYTVTNDHGTPGMFAGMRGVHGQMLSGGSLGGSSLGLGSFGLGSPLPALPPDRKAYASPPPTPLPALPALPAPAMPPPTSAPAPSKKHTAEYIYIDDPLYSMTLKKERDKENKQSVGLNRIWKSLKHSLAWRLLWLCRYGNREQRNLALEQLAAFQNNKVWDCLKLAQAIDKTTGVLLARTRGADLRYFLPPPIHVRRAATSPELLSYKLHDLIAAVQGLHPHSCIQHFLSKHFANVQEQAMEADNIPAKPDTVGERELCILCLDALHHHISLFNSKYYEEDDSAALLIKMGLLPRLAEIMLRNSNDIDVDLAVLRILTVLSVHTNLLEDFFQNGLIRELARLLRSDDLRLSSSAAVCLANLSGEHSYQPGLYLLHPIYRSNSPPTCDILLVHGLRGGVFVTWRQRDRKCAEPLGLLDVAVSGDCDLSDDEIAQTKFMDADMQQVLEDLIELEDEALLSTVDVVLQDLPIQSKREPENAFSYTANNKRIGLKQEAHDRCNYTYCWPKDWLPQDCNNIRILGVNYWSSISEWLERCPLQATDIAARASELAPNLLDAGVGTKDIPVVWLAHSMGGLIVKQILNVAAENQDLALSKLCDNTKAVLFYSTPHKGSALASMPRAAAAVLWPSADVRQLQENSPVLLDIHNNFIKFADKYGWETISFAESLPTLVTTFKVPICFVEAVSADLGRGVFYQLPLDHL</sequence>
<gene>
    <name evidence="1" type="ORF">MSG28_000854</name>
</gene>